<reference evidence="4" key="1">
    <citation type="submission" date="2025-04" db="UniProtKB">
        <authorList>
            <consortium name="RefSeq"/>
        </authorList>
    </citation>
    <scope>IDENTIFICATION</scope>
    <source>
        <tissue evidence="4">Whole insect</tissue>
    </source>
</reference>
<reference evidence="2" key="2">
    <citation type="submission" date="2025-05" db="UniProtKB">
        <authorList>
            <consortium name="EnsemblMetazoa"/>
        </authorList>
    </citation>
    <scope>IDENTIFICATION</scope>
</reference>
<evidence type="ECO:0000313" key="2">
    <source>
        <dbReference type="EnsemblMetazoa" id="XP_028138218.1"/>
    </source>
</evidence>
<dbReference type="SUPFAM" id="SSF47565">
    <property type="entry name" value="Insect pheromone/odorant-binding proteins"/>
    <property type="match status" value="1"/>
</dbReference>
<organism evidence="4">
    <name type="scientific">Diabrotica virgifera virgifera</name>
    <name type="common">western corn rootworm</name>
    <dbReference type="NCBI Taxonomy" id="50390"/>
    <lineage>
        <taxon>Eukaryota</taxon>
        <taxon>Metazoa</taxon>
        <taxon>Ecdysozoa</taxon>
        <taxon>Arthropoda</taxon>
        <taxon>Hexapoda</taxon>
        <taxon>Insecta</taxon>
        <taxon>Pterygota</taxon>
        <taxon>Neoptera</taxon>
        <taxon>Endopterygota</taxon>
        <taxon>Coleoptera</taxon>
        <taxon>Polyphaga</taxon>
        <taxon>Cucujiformia</taxon>
        <taxon>Chrysomeloidea</taxon>
        <taxon>Chrysomelidae</taxon>
        <taxon>Galerucinae</taxon>
        <taxon>Diabroticina</taxon>
        <taxon>Diabroticites</taxon>
        <taxon>Diabrotica</taxon>
    </lineage>
</organism>
<keyword evidence="3" id="KW-1185">Reference proteome</keyword>
<feature type="chain" id="PRO_5028395802" evidence="1">
    <location>
        <begin position="20"/>
        <end position="144"/>
    </location>
</feature>
<sequence length="144" mass="16891">MKAVLVPVILGCLIAASYGALDRGKFPPKILENLNEWHNKCKRMTGTTEADITEMINGRFPENIAIKRYLYCLWEIIVGIKKGFDIDVEQIWHYLPNMHKADYVNYALCHKKAKETPGDDWVEKIWQMQKCNQKRIDAEHYIFF</sequence>
<evidence type="ECO:0000313" key="3">
    <source>
        <dbReference type="Proteomes" id="UP001652700"/>
    </source>
</evidence>
<evidence type="ECO:0000313" key="4">
    <source>
        <dbReference type="RefSeq" id="XP_028138218.1"/>
    </source>
</evidence>
<dbReference type="CDD" id="cd23992">
    <property type="entry name" value="PBP_GOBP"/>
    <property type="match status" value="1"/>
</dbReference>
<name>A0A6P7FZF2_DIAVI</name>
<dbReference type="KEGG" id="dvv:114332594"/>
<dbReference type="InterPro" id="IPR036728">
    <property type="entry name" value="PBP_GOBP_sf"/>
</dbReference>
<keyword evidence="1" id="KW-0732">Signal</keyword>
<dbReference type="Pfam" id="PF01395">
    <property type="entry name" value="PBP_GOBP"/>
    <property type="match status" value="1"/>
</dbReference>
<accession>A0A6P7FZF2</accession>
<proteinExistence type="predicted"/>
<dbReference type="FunCoup" id="A0A6P7FZF2">
    <property type="interactions" value="23"/>
</dbReference>
<dbReference type="InterPro" id="IPR006170">
    <property type="entry name" value="PBP/GOBP"/>
</dbReference>
<dbReference type="GO" id="GO:0005549">
    <property type="term" value="F:odorant binding"/>
    <property type="evidence" value="ECO:0007669"/>
    <property type="project" value="InterPro"/>
</dbReference>
<dbReference type="AlphaFoldDB" id="A0A6P7FZF2"/>
<dbReference type="OrthoDB" id="8194670at2759"/>
<dbReference type="Gene3D" id="1.10.238.20">
    <property type="entry name" value="Pheromone/general odorant binding protein domain"/>
    <property type="match status" value="1"/>
</dbReference>
<gene>
    <name evidence="4" type="primary">LOC114332594</name>
</gene>
<dbReference type="InParanoid" id="A0A6P7FZF2"/>
<evidence type="ECO:0000256" key="1">
    <source>
        <dbReference type="SAM" id="SignalP"/>
    </source>
</evidence>
<dbReference type="GeneID" id="114332594"/>
<dbReference type="RefSeq" id="XP_028138218.1">
    <property type="nucleotide sequence ID" value="XM_028282417.1"/>
</dbReference>
<dbReference type="Proteomes" id="UP001652700">
    <property type="component" value="Unplaced"/>
</dbReference>
<protein>
    <submittedName>
        <fullName evidence="4">General odorant-binding protein 83a-like</fullName>
    </submittedName>
</protein>
<dbReference type="EnsemblMetazoa" id="XM_028282417.2">
    <property type="protein sequence ID" value="XP_028138218.1"/>
    <property type="gene ID" value="LOC114332594"/>
</dbReference>
<feature type="signal peptide" evidence="1">
    <location>
        <begin position="1"/>
        <end position="19"/>
    </location>
</feature>